<evidence type="ECO:0000313" key="5">
    <source>
        <dbReference type="Proteomes" id="UP000077868"/>
    </source>
</evidence>
<dbReference type="KEGG" id="ndk:I601_2901"/>
<feature type="signal peptide" evidence="2">
    <location>
        <begin position="1"/>
        <end position="25"/>
    </location>
</feature>
<keyword evidence="2" id="KW-0732">Signal</keyword>
<feature type="region of interest" description="Disordered" evidence="1">
    <location>
        <begin position="926"/>
        <end position="948"/>
    </location>
</feature>
<dbReference type="PANTHER" id="PTHR42834:SF1">
    <property type="entry name" value="ENDONUCLEASE_EXONUCLEASE_PHOSPHATASE FAMILY PROTEIN (AFU_ORTHOLOGUE AFUA_3G09210)"/>
    <property type="match status" value="1"/>
</dbReference>
<dbReference type="InterPro" id="IPR001322">
    <property type="entry name" value="Lamin_tail_dom"/>
</dbReference>
<dbReference type="NCBIfam" id="NF033681">
    <property type="entry name" value="ExeM_NucH_DNase"/>
    <property type="match status" value="1"/>
</dbReference>
<gene>
    <name evidence="4" type="ORF">I601_2901</name>
</gene>
<reference evidence="4 5" key="1">
    <citation type="submission" date="2016-03" db="EMBL/GenBank/DDBJ databases">
        <title>Complete genome sequence of a soil Actinobacterium, Nocardioides dokdonensis FR1436.</title>
        <authorList>
            <person name="Kwon S.-K."/>
            <person name="Kim K."/>
            <person name="Kim J.F."/>
        </authorList>
    </citation>
    <scope>NUCLEOTIDE SEQUENCE [LARGE SCALE GENOMIC DNA]</scope>
    <source>
        <strain evidence="4 5">FR1436</strain>
    </source>
</reference>
<feature type="compositionally biased region" description="Polar residues" evidence="1">
    <location>
        <begin position="173"/>
        <end position="187"/>
    </location>
</feature>
<protein>
    <submittedName>
        <fullName evidence="4">Endonuclease/Exonuclease/phosphatase family protein</fullName>
    </submittedName>
</protein>
<proteinExistence type="predicted"/>
<evidence type="ECO:0000256" key="1">
    <source>
        <dbReference type="SAM" id="MobiDB-lite"/>
    </source>
</evidence>
<name>A0A1A9GLW0_9ACTN</name>
<dbReference type="EMBL" id="CP015079">
    <property type="protein sequence ID" value="ANH39317.1"/>
    <property type="molecule type" value="Genomic_DNA"/>
</dbReference>
<dbReference type="AlphaFoldDB" id="A0A1A9GLW0"/>
<dbReference type="Pfam" id="PF03372">
    <property type="entry name" value="Exo_endo_phos"/>
    <property type="match status" value="1"/>
</dbReference>
<feature type="compositionally biased region" description="Basic residues" evidence="1">
    <location>
        <begin position="933"/>
        <end position="948"/>
    </location>
</feature>
<evidence type="ECO:0000259" key="3">
    <source>
        <dbReference type="PROSITE" id="PS51841"/>
    </source>
</evidence>
<dbReference type="OrthoDB" id="1016457at2"/>
<dbReference type="Pfam" id="PF00932">
    <property type="entry name" value="LTD"/>
    <property type="match status" value="1"/>
</dbReference>
<evidence type="ECO:0000313" key="4">
    <source>
        <dbReference type="EMBL" id="ANH39317.1"/>
    </source>
</evidence>
<accession>A0A1A9GLW0</accession>
<keyword evidence="5" id="KW-1185">Reference proteome</keyword>
<evidence type="ECO:0000256" key="2">
    <source>
        <dbReference type="SAM" id="SignalP"/>
    </source>
</evidence>
<feature type="domain" description="LTD" evidence="3">
    <location>
        <begin position="28"/>
        <end position="158"/>
    </location>
</feature>
<dbReference type="PATRIC" id="fig|1300347.3.peg.2901"/>
<dbReference type="GO" id="GO:0004527">
    <property type="term" value="F:exonuclease activity"/>
    <property type="evidence" value="ECO:0007669"/>
    <property type="project" value="UniProtKB-KW"/>
</dbReference>
<keyword evidence="4" id="KW-0269">Exonuclease</keyword>
<dbReference type="RefSeq" id="WP_068111069.1">
    <property type="nucleotide sequence ID" value="NZ_CP015079.1"/>
</dbReference>
<dbReference type="STRING" id="1300347.I601_2901"/>
<dbReference type="InterPro" id="IPR032109">
    <property type="entry name" value="Big_3_5"/>
</dbReference>
<dbReference type="GO" id="GO:0004519">
    <property type="term" value="F:endonuclease activity"/>
    <property type="evidence" value="ECO:0007669"/>
    <property type="project" value="UniProtKB-KW"/>
</dbReference>
<dbReference type="PANTHER" id="PTHR42834">
    <property type="entry name" value="ENDONUCLEASE/EXONUCLEASE/PHOSPHATASE FAMILY PROTEIN (AFU_ORTHOLOGUE AFUA_3G09210)"/>
    <property type="match status" value="1"/>
</dbReference>
<keyword evidence="4" id="KW-0255">Endonuclease</keyword>
<dbReference type="PROSITE" id="PS51841">
    <property type="entry name" value="LTD"/>
    <property type="match status" value="1"/>
</dbReference>
<dbReference type="InterPro" id="IPR047971">
    <property type="entry name" value="ExeM-like"/>
</dbReference>
<dbReference type="Pfam" id="PF16640">
    <property type="entry name" value="Big_3_5"/>
    <property type="match status" value="1"/>
</dbReference>
<dbReference type="Gene3D" id="3.60.10.10">
    <property type="entry name" value="Endonuclease/exonuclease/phosphatase"/>
    <property type="match status" value="1"/>
</dbReference>
<dbReference type="CDD" id="cd04486">
    <property type="entry name" value="YhcR_OBF_like"/>
    <property type="match status" value="1"/>
</dbReference>
<dbReference type="CDD" id="cd10283">
    <property type="entry name" value="MnuA_DNase1-like"/>
    <property type="match status" value="1"/>
</dbReference>
<dbReference type="SUPFAM" id="SSF56219">
    <property type="entry name" value="DNase I-like"/>
    <property type="match status" value="1"/>
</dbReference>
<keyword evidence="4" id="KW-0540">Nuclease</keyword>
<feature type="chain" id="PRO_5039692634" evidence="2">
    <location>
        <begin position="26"/>
        <end position="948"/>
    </location>
</feature>
<dbReference type="InterPro" id="IPR036691">
    <property type="entry name" value="Endo/exonu/phosph_ase_sf"/>
</dbReference>
<feature type="region of interest" description="Disordered" evidence="1">
    <location>
        <begin position="173"/>
        <end position="222"/>
    </location>
</feature>
<dbReference type="InterPro" id="IPR005135">
    <property type="entry name" value="Endo/exonuclease/phosphatase"/>
</dbReference>
<dbReference type="Proteomes" id="UP000077868">
    <property type="component" value="Chromosome"/>
</dbReference>
<sequence>MPVSTRATRRLAPLLAGTLGLAALATGVSIAPASAVSPGLVISEAYGGGGNSGATYTHDFIELHNPTDAAISVDGMSVQYRSSGSNSAATGVTPLSGTVPAGGHYLVQQNAGANDQLDPLPTPDATGSVSMSGTAFTVWLAEGTTALNPVAGSVTSAPGVVDLLGVNSNTFETAKTGATSNSTSAGRTSPDGDNNLAEFTVGAPGPQNSGGGGGEPEPTEPVEATIPEIQGSGATSPLAGQDVVTTGVVTAAPRFLYGFYLQDPQGDGDAATSDGVFVYYPQGSGSISVQPGDHVEVTGEVDEYAGQTQVVSSEAGTVALVEPADEVSAYTGQWPATDAAKESLEAMLFSPQGGFTVTETYNTNRFGEVGLARGDKPLIQPTEVADAQDAAAIAAVEADNAARAITLDDGSGTDYTRNSSLTPAYISNEAPVRVGAAVDFTEDVILTQGGSPSSPTYRFQPLVSVDGENFPATSPATFENTRTEAPDAAQIAADGTPDLTVASFNVLNYFTTLGDPDDDNVGNDGCTSYTDRDGDGTTVRGGCDLRGAWDPQDLARQQEKIVAAINGLDADVVGLMEIENSAALGEEADEATETLVAALNADAGAGTWAANPSSTELPAASEQDVITNALIFKPAAVERVGEARALGDQSASGQAFGNAREPIGQVFAPVDGGEDVLVVVNHFKSKGSGTNDGTGQGNANPDRVAQATALEAWVPAVQGDTGTDAVLLVGDFNSYSMEDPLQVLYEGGYTNVQELSPVEEWSYSFSGLSGSLDHVLANEAALELVTGTDIWNINSGESIAMEYSRFNIHGTDFHAPGPYRSSDHDPVVVGLDTSDEAELADADLRVKVRPKHPKVGQRNVKVEVRVVAEGTVPTGEVSIELPDGSTYTAVLDRKGRAKIKVRKAFQESGRQKIVVRYSGDDAVAATEESVTVHVKKSKKSKKSKKGKK</sequence>
<organism evidence="4 5">
    <name type="scientific">Nocardioides dokdonensis FR1436</name>
    <dbReference type="NCBI Taxonomy" id="1300347"/>
    <lineage>
        <taxon>Bacteria</taxon>
        <taxon>Bacillati</taxon>
        <taxon>Actinomycetota</taxon>
        <taxon>Actinomycetes</taxon>
        <taxon>Propionibacteriales</taxon>
        <taxon>Nocardioidaceae</taxon>
        <taxon>Nocardioides</taxon>
    </lineage>
</organism>
<keyword evidence="4" id="KW-0378">Hydrolase</keyword>